<dbReference type="Proteomes" id="UP000006643">
    <property type="component" value="Unassembled WGS sequence"/>
</dbReference>
<dbReference type="Pfam" id="PF13640">
    <property type="entry name" value="2OG-FeII_Oxy_3"/>
    <property type="match status" value="1"/>
</dbReference>
<evidence type="ECO:0000256" key="5">
    <source>
        <dbReference type="ARBA" id="ARBA00023002"/>
    </source>
</evidence>
<evidence type="ECO:0000256" key="6">
    <source>
        <dbReference type="ARBA" id="ARBA00023004"/>
    </source>
</evidence>
<dbReference type="PROSITE" id="PS51471">
    <property type="entry name" value="FE2OG_OXY"/>
    <property type="match status" value="1"/>
</dbReference>
<dbReference type="OMA" id="QSETFHE"/>
<dbReference type="HOGENOM" id="CLU_029990_0_0_1"/>
<evidence type="ECO:0000259" key="7">
    <source>
        <dbReference type="PROSITE" id="PS51471"/>
    </source>
</evidence>
<keyword evidence="2" id="KW-0479">Metal-binding</keyword>
<dbReference type="Gene3D" id="2.60.120.620">
    <property type="entry name" value="q2cbj1_9rhob like domain"/>
    <property type="match status" value="1"/>
</dbReference>
<evidence type="ECO:0000256" key="3">
    <source>
        <dbReference type="ARBA" id="ARBA00022896"/>
    </source>
</evidence>
<evidence type="ECO:0000256" key="1">
    <source>
        <dbReference type="ARBA" id="ARBA00001961"/>
    </source>
</evidence>
<dbReference type="STRING" id="403677.D0MR58"/>
<dbReference type="Pfam" id="PF11397">
    <property type="entry name" value="GlcNAc"/>
    <property type="match status" value="1"/>
</dbReference>
<dbReference type="InterPro" id="IPR051559">
    <property type="entry name" value="HIF_prolyl_hydroxylases"/>
</dbReference>
<reference evidence="9" key="1">
    <citation type="journal article" date="2009" name="Nature">
        <title>Genome sequence and analysis of the Irish potato famine pathogen Phytophthora infestans.</title>
        <authorList>
            <consortium name="The Broad Institute Genome Sequencing Platform"/>
            <person name="Haas B.J."/>
            <person name="Kamoun S."/>
            <person name="Zody M.C."/>
            <person name="Jiang R.H."/>
            <person name="Handsaker R.E."/>
            <person name="Cano L.M."/>
            <person name="Grabherr M."/>
            <person name="Kodira C.D."/>
            <person name="Raffaele S."/>
            <person name="Torto-Alalibo T."/>
            <person name="Bozkurt T.O."/>
            <person name="Ah-Fong A.M."/>
            <person name="Alvarado L."/>
            <person name="Anderson V.L."/>
            <person name="Armstrong M.R."/>
            <person name="Avrova A."/>
            <person name="Baxter L."/>
            <person name="Beynon J."/>
            <person name="Boevink P.C."/>
            <person name="Bollmann S.R."/>
            <person name="Bos J.I."/>
            <person name="Bulone V."/>
            <person name="Cai G."/>
            <person name="Cakir C."/>
            <person name="Carrington J.C."/>
            <person name="Chawner M."/>
            <person name="Conti L."/>
            <person name="Costanzo S."/>
            <person name="Ewan R."/>
            <person name="Fahlgren N."/>
            <person name="Fischbach M.A."/>
            <person name="Fugelstad J."/>
            <person name="Gilroy E.M."/>
            <person name="Gnerre S."/>
            <person name="Green P.J."/>
            <person name="Grenville-Briggs L.J."/>
            <person name="Griffith J."/>
            <person name="Grunwald N.J."/>
            <person name="Horn K."/>
            <person name="Horner N.R."/>
            <person name="Hu C.H."/>
            <person name="Huitema E."/>
            <person name="Jeong D.H."/>
            <person name="Jones A.M."/>
            <person name="Jones J.D."/>
            <person name="Jones R.W."/>
            <person name="Karlsson E.K."/>
            <person name="Kunjeti S.G."/>
            <person name="Lamour K."/>
            <person name="Liu Z."/>
            <person name="Ma L."/>
            <person name="Maclean D."/>
            <person name="Chibucos M.C."/>
            <person name="McDonald H."/>
            <person name="McWalters J."/>
            <person name="Meijer H.J."/>
            <person name="Morgan W."/>
            <person name="Morris P.F."/>
            <person name="Munro C.A."/>
            <person name="O'Neill K."/>
            <person name="Ospina-Giraldo M."/>
            <person name="Pinzon A."/>
            <person name="Pritchard L."/>
            <person name="Ramsahoye B."/>
            <person name="Ren Q."/>
            <person name="Restrepo S."/>
            <person name="Roy S."/>
            <person name="Sadanandom A."/>
            <person name="Savidor A."/>
            <person name="Schornack S."/>
            <person name="Schwartz D.C."/>
            <person name="Schumann U.D."/>
            <person name="Schwessinger B."/>
            <person name="Seyer L."/>
            <person name="Sharpe T."/>
            <person name="Silvar C."/>
            <person name="Song J."/>
            <person name="Studholme D.J."/>
            <person name="Sykes S."/>
            <person name="Thines M."/>
            <person name="van de Vondervoort P.J."/>
            <person name="Phuntumart V."/>
            <person name="Wawra S."/>
            <person name="Weide R."/>
            <person name="Win J."/>
            <person name="Young C."/>
            <person name="Zhou S."/>
            <person name="Fry W."/>
            <person name="Meyers B.C."/>
            <person name="van West P."/>
            <person name="Ristaino J."/>
            <person name="Govers F."/>
            <person name="Birch P.R."/>
            <person name="Whisson S.C."/>
            <person name="Judelson H.S."/>
            <person name="Nusbaum C."/>
        </authorList>
    </citation>
    <scope>NUCLEOTIDE SEQUENCE [LARGE SCALE GENOMIC DNA]</scope>
    <source>
        <strain evidence="9">T30-4</strain>
    </source>
</reference>
<dbReference type="InterPro" id="IPR005123">
    <property type="entry name" value="Oxoglu/Fe-dep_dioxygenase_dom"/>
</dbReference>
<dbReference type="KEGG" id="pif:PITG_00576"/>
<gene>
    <name evidence="8" type="ORF">PITG_00576</name>
</gene>
<feature type="domain" description="Fe2OG dioxygenase" evidence="7">
    <location>
        <begin position="135"/>
        <end position="248"/>
    </location>
</feature>
<dbReference type="AlphaFoldDB" id="D0MR58"/>
<proteinExistence type="predicted"/>
<dbReference type="GO" id="GO:0031543">
    <property type="term" value="F:peptidyl-proline dioxygenase activity"/>
    <property type="evidence" value="ECO:0007669"/>
    <property type="project" value="TreeGrafter"/>
</dbReference>
<dbReference type="GO" id="GO:0008198">
    <property type="term" value="F:ferrous iron binding"/>
    <property type="evidence" value="ECO:0007669"/>
    <property type="project" value="TreeGrafter"/>
</dbReference>
<accession>D0MR58</accession>
<dbReference type="RefSeq" id="XP_002909163.1">
    <property type="nucleotide sequence ID" value="XM_002909117.1"/>
</dbReference>
<dbReference type="PANTHER" id="PTHR12907:SF26">
    <property type="entry name" value="HIF PROLYL HYDROXYLASE, ISOFORM C"/>
    <property type="match status" value="1"/>
</dbReference>
<dbReference type="VEuPathDB" id="FungiDB:PITG_00576"/>
<dbReference type="eggNOG" id="KOG3710">
    <property type="taxonomic scope" value="Eukaryota"/>
</dbReference>
<evidence type="ECO:0000313" key="8">
    <source>
        <dbReference type="EMBL" id="EEY57977.1"/>
    </source>
</evidence>
<dbReference type="PANTHER" id="PTHR12907">
    <property type="entry name" value="EGL NINE HOMOLOG-RELATED"/>
    <property type="match status" value="1"/>
</dbReference>
<evidence type="ECO:0000256" key="4">
    <source>
        <dbReference type="ARBA" id="ARBA00022964"/>
    </source>
</evidence>
<protein>
    <recommendedName>
        <fullName evidence="7">Fe2OG dioxygenase domain-containing protein</fullName>
    </recommendedName>
</protein>
<dbReference type="GO" id="GO:0071456">
    <property type="term" value="P:cellular response to hypoxia"/>
    <property type="evidence" value="ECO:0007669"/>
    <property type="project" value="TreeGrafter"/>
</dbReference>
<dbReference type="InterPro" id="IPR006620">
    <property type="entry name" value="Pro_4_hyd_alph"/>
</dbReference>
<organism evidence="8 9">
    <name type="scientific">Phytophthora infestans (strain T30-4)</name>
    <name type="common">Potato late blight agent</name>
    <dbReference type="NCBI Taxonomy" id="403677"/>
    <lineage>
        <taxon>Eukaryota</taxon>
        <taxon>Sar</taxon>
        <taxon>Stramenopiles</taxon>
        <taxon>Oomycota</taxon>
        <taxon>Peronosporomycetes</taxon>
        <taxon>Peronosporales</taxon>
        <taxon>Peronosporaceae</taxon>
        <taxon>Phytophthora</taxon>
    </lineage>
</organism>
<evidence type="ECO:0000313" key="9">
    <source>
        <dbReference type="Proteomes" id="UP000006643"/>
    </source>
</evidence>
<dbReference type="EMBL" id="DS028118">
    <property type="protein sequence ID" value="EEY57977.1"/>
    <property type="molecule type" value="Genomic_DNA"/>
</dbReference>
<keyword evidence="5" id="KW-0560">Oxidoreductase</keyword>
<keyword evidence="9" id="KW-1185">Reference proteome</keyword>
<dbReference type="GeneID" id="9477698"/>
<keyword evidence="3" id="KW-0847">Vitamin C</keyword>
<keyword evidence="6" id="KW-0408">Iron</keyword>
<dbReference type="OrthoDB" id="76265at2759"/>
<name>D0MR58_PHYIT</name>
<dbReference type="InterPro" id="IPR044862">
    <property type="entry name" value="Pro_4_hyd_alph_FE2OG_OXY"/>
</dbReference>
<dbReference type="SMART" id="SM00702">
    <property type="entry name" value="P4Hc"/>
    <property type="match status" value="1"/>
</dbReference>
<dbReference type="InterPro" id="IPR021067">
    <property type="entry name" value="Glycosyltransferase"/>
</dbReference>
<sequence length="465" mass="52313">MEVKTQSDVPSPVVVDVTHDAARLSPSDLFALKHPDSPGIVVKESFLGRQSALAVRDALTELATSGTFHEAKVGAGQSLRNDRTVRGDKIHWIQTPNGLNAPTESVDPAILHLRRQVESLVYGLKKVSPKLDLRNVVSTQFAVFPGDGARFVKHVDTYLNAHRNEQEGVSKDGLVRLITCVYYLNDRWEPEHGGHLRVHLKDSKLLPAYHWDVPPNLDTLLVFRSLDVEHEVMPTYRERKAVTIWYYGKQSQAAPASRTETSSVPRPLPSITGSNSDHAEQASVFVAIPSYRDSECRHTVDNLLAQATFPKRISIGICLQTDDEDDTQAYLESKYSTSQVRVHWVDYREAAGPCVARRQAQKLYQGHFRRCSGLPALHFRRQQSSRKCRMMKLYASCSSEKNLQWLHGCGLRVGTFSLLQKLWCITFGLEPIVLFSKSWKVMRPSGIELPPLTTSSSCCELTRRQ</sequence>
<keyword evidence="4" id="KW-0223">Dioxygenase</keyword>
<evidence type="ECO:0000256" key="2">
    <source>
        <dbReference type="ARBA" id="ARBA00022723"/>
    </source>
</evidence>
<dbReference type="GO" id="GO:0031418">
    <property type="term" value="F:L-ascorbic acid binding"/>
    <property type="evidence" value="ECO:0007669"/>
    <property type="project" value="UniProtKB-KW"/>
</dbReference>
<comment type="cofactor">
    <cofactor evidence="1">
        <name>L-ascorbate</name>
        <dbReference type="ChEBI" id="CHEBI:38290"/>
    </cofactor>
</comment>
<dbReference type="InParanoid" id="D0MR58"/>